<feature type="domain" description="GP-PDE" evidence="1">
    <location>
        <begin position="1"/>
        <end position="230"/>
    </location>
</feature>
<dbReference type="Proteomes" id="UP001197492">
    <property type="component" value="Unassembled WGS sequence"/>
</dbReference>
<dbReference type="Pfam" id="PF03009">
    <property type="entry name" value="GDPD"/>
    <property type="match status" value="1"/>
</dbReference>
<keyword evidence="5" id="KW-1185">Reference proteome</keyword>
<dbReference type="GO" id="GO:0008081">
    <property type="term" value="F:phosphoric diester hydrolase activity"/>
    <property type="evidence" value="ECO:0007669"/>
    <property type="project" value="InterPro"/>
</dbReference>
<dbReference type="EMBL" id="JAHOEL010000152">
    <property type="protein sequence ID" value="MBV3393833.1"/>
    <property type="molecule type" value="Genomic_DNA"/>
</dbReference>
<proteinExistence type="predicted"/>
<evidence type="ECO:0000313" key="2">
    <source>
        <dbReference type="EMBL" id="MBV3383794.1"/>
    </source>
</evidence>
<reference evidence="2 5" key="1">
    <citation type="submission" date="2021-06" db="EMBL/GenBank/DDBJ databases">
        <title>Collection of gut derived symbiotic bacterial strains cultured from healthy donors.</title>
        <authorList>
            <person name="Lin H."/>
            <person name="Littmann E."/>
            <person name="Pamer E.G."/>
        </authorList>
    </citation>
    <scope>NUCLEOTIDE SEQUENCE</scope>
    <source>
        <strain evidence="3 5">MSK.21.70</strain>
        <strain evidence="2">MSK.21.82</strain>
    </source>
</reference>
<evidence type="ECO:0000313" key="4">
    <source>
        <dbReference type="Proteomes" id="UP001196408"/>
    </source>
</evidence>
<protein>
    <submittedName>
        <fullName evidence="2">Glycerophosphodiester phosphodiesterase</fullName>
    </submittedName>
</protein>
<evidence type="ECO:0000259" key="1">
    <source>
        <dbReference type="PROSITE" id="PS51704"/>
    </source>
</evidence>
<dbReference type="PROSITE" id="PS51704">
    <property type="entry name" value="GP_PDE"/>
    <property type="match status" value="1"/>
</dbReference>
<comment type="caution">
    <text evidence="2">The sequence shown here is derived from an EMBL/GenBank/DDBJ whole genome shotgun (WGS) entry which is preliminary data.</text>
</comment>
<dbReference type="EMBL" id="JAHOEF010000149">
    <property type="protein sequence ID" value="MBV3383794.1"/>
    <property type="molecule type" value="Genomic_DNA"/>
</dbReference>
<dbReference type="PANTHER" id="PTHR46211">
    <property type="entry name" value="GLYCEROPHOSPHORYL DIESTER PHOSPHODIESTERASE"/>
    <property type="match status" value="1"/>
</dbReference>
<accession>A0AAW4MWD5</accession>
<gene>
    <name evidence="2" type="ORF">KSV97_11375</name>
    <name evidence="3" type="ORF">KSW06_11415</name>
</gene>
<dbReference type="AlphaFoldDB" id="A0AAW4MWD5"/>
<evidence type="ECO:0000313" key="5">
    <source>
        <dbReference type="Proteomes" id="UP001197492"/>
    </source>
</evidence>
<evidence type="ECO:0000313" key="3">
    <source>
        <dbReference type="EMBL" id="MBV3393833.1"/>
    </source>
</evidence>
<dbReference type="InterPro" id="IPR030395">
    <property type="entry name" value="GP_PDE_dom"/>
</dbReference>
<name>A0AAW4MWD5_9FIRM</name>
<dbReference type="GO" id="GO:0006629">
    <property type="term" value="P:lipid metabolic process"/>
    <property type="evidence" value="ECO:0007669"/>
    <property type="project" value="InterPro"/>
</dbReference>
<dbReference type="PANTHER" id="PTHR46211:SF14">
    <property type="entry name" value="GLYCEROPHOSPHODIESTER PHOSPHODIESTERASE"/>
    <property type="match status" value="1"/>
</dbReference>
<dbReference type="RefSeq" id="WP_217748420.1">
    <property type="nucleotide sequence ID" value="NZ_JAHOEB010000142.1"/>
</dbReference>
<organism evidence="2 4">
    <name type="scientific">Catenibacterium mitsuokai</name>
    <dbReference type="NCBI Taxonomy" id="100886"/>
    <lineage>
        <taxon>Bacteria</taxon>
        <taxon>Bacillati</taxon>
        <taxon>Bacillota</taxon>
        <taxon>Erysipelotrichia</taxon>
        <taxon>Erysipelotrichales</taxon>
        <taxon>Coprobacillaceae</taxon>
        <taxon>Catenibacterium</taxon>
    </lineage>
</organism>
<sequence>MKRLAHRGYSDLFPENTMSAFEKAVNSSFEGIETDVQMTIDGELLLLHDDKINRTSNGKGVLRNMTFKEARQYNYNNKMDITEQIPTLDSLLTLLDSTDKLLNIEIKDTVSSGLEEKLRDVIMKHHMTDRIYFSSTSLERLLNMRALMPDSYYALIVLRGYKKCKQQVIDHHLDGIHSRYSYLTHEEIVDLKSRHIKIGAWTIKEKEQYDFFKKEGIDFIFANGLFEEDK</sequence>
<dbReference type="Proteomes" id="UP001196408">
    <property type="component" value="Unassembled WGS sequence"/>
</dbReference>